<dbReference type="EMBL" id="POAF01000002">
    <property type="protein sequence ID" value="RBM02826.1"/>
    <property type="molecule type" value="Genomic_DNA"/>
</dbReference>
<accession>A0A365YJF4</accession>
<dbReference type="Proteomes" id="UP000252167">
    <property type="component" value="Unassembled WGS sequence"/>
</dbReference>
<proteinExistence type="predicted"/>
<reference evidence="1 2" key="1">
    <citation type="submission" date="2018-01" db="EMBL/GenBank/DDBJ databases">
        <title>Glutamicibacter soli strain NHPC-3 Whole genome sequence and assembly.</title>
        <authorList>
            <person name="Choudhury P."/>
            <person name="Gupta D."/>
            <person name="Sengupta K."/>
            <person name="Jawed A."/>
            <person name="Sultana N."/>
            <person name="Saha P."/>
        </authorList>
    </citation>
    <scope>NUCLEOTIDE SEQUENCE [LARGE SCALE GENOMIC DNA]</scope>
    <source>
        <strain evidence="1 2">NHPC-3</strain>
    </source>
</reference>
<comment type="caution">
    <text evidence="1">The sequence shown here is derived from an EMBL/GenBank/DDBJ whole genome shotgun (WGS) entry which is preliminary data.</text>
</comment>
<dbReference type="RefSeq" id="WP_113606745.1">
    <property type="nucleotide sequence ID" value="NZ_JBNBOD010000002.1"/>
</dbReference>
<keyword evidence="2" id="KW-1185">Reference proteome</keyword>
<dbReference type="AlphaFoldDB" id="A0A365YJF4"/>
<name>A0A365YJF4_9MICC</name>
<evidence type="ECO:0000313" key="1">
    <source>
        <dbReference type="EMBL" id="RBM02826.1"/>
    </source>
</evidence>
<protein>
    <submittedName>
        <fullName evidence="1">Uncharacterized protein</fullName>
    </submittedName>
</protein>
<gene>
    <name evidence="1" type="ORF">C1H84_05190</name>
</gene>
<evidence type="ECO:0000313" key="2">
    <source>
        <dbReference type="Proteomes" id="UP000252167"/>
    </source>
</evidence>
<sequence>MTNTAKAEQPETLNHRACDEHSWEVESRHWTSEGEVVYTQCSACVTRRMQLRPVAQQLSMGSHELRL</sequence>
<organism evidence="1 2">
    <name type="scientific">Glutamicibacter soli</name>
    <dbReference type="NCBI Taxonomy" id="453836"/>
    <lineage>
        <taxon>Bacteria</taxon>
        <taxon>Bacillati</taxon>
        <taxon>Actinomycetota</taxon>
        <taxon>Actinomycetes</taxon>
        <taxon>Micrococcales</taxon>
        <taxon>Micrococcaceae</taxon>
        <taxon>Glutamicibacter</taxon>
    </lineage>
</organism>